<proteinExistence type="predicted"/>
<sequence length="94" mass="10072">MRGRLGLALGSALALLGCAKVPVAQAEKICLTRVQEARPISGSVGLGVRDGKPATAYDVKLGISTDTFRDPSEVYKNCVYQYSGQLPQTPLYDR</sequence>
<evidence type="ECO:0008006" key="4">
    <source>
        <dbReference type="Google" id="ProtNLM"/>
    </source>
</evidence>
<feature type="signal peptide" evidence="1">
    <location>
        <begin position="1"/>
        <end position="26"/>
    </location>
</feature>
<keyword evidence="3" id="KW-1185">Reference proteome</keyword>
<dbReference type="EMBL" id="CP135443">
    <property type="protein sequence ID" value="WRY32717.1"/>
    <property type="molecule type" value="Genomic_DNA"/>
</dbReference>
<gene>
    <name evidence="2" type="ORF">RPE78_08300</name>
</gene>
<organism evidence="2 3">
    <name type="scientific">Thioclava litoralis</name>
    <dbReference type="NCBI Taxonomy" id="3076557"/>
    <lineage>
        <taxon>Bacteria</taxon>
        <taxon>Pseudomonadati</taxon>
        <taxon>Pseudomonadota</taxon>
        <taxon>Alphaproteobacteria</taxon>
        <taxon>Rhodobacterales</taxon>
        <taxon>Paracoccaceae</taxon>
        <taxon>Thioclava</taxon>
    </lineage>
</organism>
<dbReference type="PROSITE" id="PS51257">
    <property type="entry name" value="PROKAR_LIPOPROTEIN"/>
    <property type="match status" value="1"/>
</dbReference>
<evidence type="ECO:0000313" key="3">
    <source>
        <dbReference type="Proteomes" id="UP001623290"/>
    </source>
</evidence>
<protein>
    <recommendedName>
        <fullName evidence="4">Lipoprotein</fullName>
    </recommendedName>
</protein>
<name>A0ABZ1DVE0_9RHOB</name>
<keyword evidence="1" id="KW-0732">Signal</keyword>
<evidence type="ECO:0000313" key="2">
    <source>
        <dbReference type="EMBL" id="WRY32717.1"/>
    </source>
</evidence>
<evidence type="ECO:0000256" key="1">
    <source>
        <dbReference type="SAM" id="SignalP"/>
    </source>
</evidence>
<accession>A0ABZ1DVE0</accession>
<dbReference type="RefSeq" id="WP_339109040.1">
    <property type="nucleotide sequence ID" value="NZ_CP135443.1"/>
</dbReference>
<feature type="chain" id="PRO_5046488527" description="Lipoprotein" evidence="1">
    <location>
        <begin position="27"/>
        <end position="94"/>
    </location>
</feature>
<reference evidence="2 3" key="1">
    <citation type="submission" date="2023-09" db="EMBL/GenBank/DDBJ databases">
        <title>Thioclava shenzhenensis sp. nov., a multidrug resistant bacteria-antagonizing species isolated from coastal seawater.</title>
        <authorList>
            <person name="Long M."/>
        </authorList>
    </citation>
    <scope>NUCLEOTIDE SEQUENCE [LARGE SCALE GENOMIC DNA]</scope>
    <source>
        <strain evidence="2 3">FTW29</strain>
    </source>
</reference>
<dbReference type="Proteomes" id="UP001623290">
    <property type="component" value="Chromosome"/>
</dbReference>